<sequence>MLRPIKLCLQIFRFPGMALFLPLPFLLSYPEPLERAAGPPDPSDSPLTAASVEILNPCLQTQGSSRMALAKRPKKLGGLVLTPFVRWKNALETFKAHSETEYHKRAVLDADNFVQAVQGESVKERMDSAARVQRQTNRKKLISIIEVVLFCGRQGIALRGHRDAGPLTLEDPLENDGNFRALVRLKIRSGDDLLRAHLETAPGNATYLSPQIQNEILVASSTLVQQTIVSRVNSAKCFSLLADETTDISGTEQMSVCVRYLLDDKLHEDFLAFVEVTDLSGQGLASTLMALLRDKGLYMHCASHSLNLALCCSCSVPEIRNALSVVQEVCVFFRRSARRSAILKEKIRELHPETTKRRLLALCETRWVERHEAVHTFVELYEAVVLSLEILQDEAGGGEASAKAHQLLTCIVTPTFIVSINIAAKVLSLTLPLSRQLQTTSLDVIGALSHVDDVEAAVQELRQSGFSTVFQAAVSMAEAANVEIRMPRVTSRQRHRQNTPAIDAEDYFRLSLFLPFLDHLITQLDDRFKKHRSTLELLSSLLPESISCAVVPPDAEQFSAVYSSFVSISELQGERLVWAAKCRRTKNETPATSAFQAVALCPEALFPNVHRLLKILATLPVTTAEAERSFSSLRRLKTYLRSSTSNDRLLGLALLNVHRDIEVRPEDVLDVLCRERRRLQLNV</sequence>
<dbReference type="Proteomes" id="UP000805193">
    <property type="component" value="Unassembled WGS sequence"/>
</dbReference>
<protein>
    <submittedName>
        <fullName evidence="1">Uncharacterized protein</fullName>
    </submittedName>
</protein>
<reference evidence="1 2" key="1">
    <citation type="journal article" date="2020" name="Cell">
        <title>Large-Scale Comparative Analyses of Tick Genomes Elucidate Their Genetic Diversity and Vector Capacities.</title>
        <authorList>
            <consortium name="Tick Genome and Microbiome Consortium (TIGMIC)"/>
            <person name="Jia N."/>
            <person name="Wang J."/>
            <person name="Shi W."/>
            <person name="Du L."/>
            <person name="Sun Y."/>
            <person name="Zhan W."/>
            <person name="Jiang J.F."/>
            <person name="Wang Q."/>
            <person name="Zhang B."/>
            <person name="Ji P."/>
            <person name="Bell-Sakyi L."/>
            <person name="Cui X.M."/>
            <person name="Yuan T.T."/>
            <person name="Jiang B.G."/>
            <person name="Yang W.F."/>
            <person name="Lam T.T."/>
            <person name="Chang Q.C."/>
            <person name="Ding S.J."/>
            <person name="Wang X.J."/>
            <person name="Zhu J.G."/>
            <person name="Ruan X.D."/>
            <person name="Zhao L."/>
            <person name="Wei J.T."/>
            <person name="Ye R.Z."/>
            <person name="Que T.C."/>
            <person name="Du C.H."/>
            <person name="Zhou Y.H."/>
            <person name="Cheng J.X."/>
            <person name="Dai P.F."/>
            <person name="Guo W.B."/>
            <person name="Han X.H."/>
            <person name="Huang E.J."/>
            <person name="Li L.F."/>
            <person name="Wei W."/>
            <person name="Gao Y.C."/>
            <person name="Liu J.Z."/>
            <person name="Shao H.Z."/>
            <person name="Wang X."/>
            <person name="Wang C.C."/>
            <person name="Yang T.C."/>
            <person name="Huo Q.B."/>
            <person name="Li W."/>
            <person name="Chen H.Y."/>
            <person name="Chen S.E."/>
            <person name="Zhou L.G."/>
            <person name="Ni X.B."/>
            <person name="Tian J.H."/>
            <person name="Sheng Y."/>
            <person name="Liu T."/>
            <person name="Pan Y.S."/>
            <person name="Xia L.Y."/>
            <person name="Li J."/>
            <person name="Zhao F."/>
            <person name="Cao W.C."/>
        </authorList>
    </citation>
    <scope>NUCLEOTIDE SEQUENCE [LARGE SCALE GENOMIC DNA]</scope>
    <source>
        <strain evidence="1">Iper-2018</strain>
    </source>
</reference>
<keyword evidence="2" id="KW-1185">Reference proteome</keyword>
<name>A0AC60P2A9_IXOPE</name>
<evidence type="ECO:0000313" key="2">
    <source>
        <dbReference type="Proteomes" id="UP000805193"/>
    </source>
</evidence>
<proteinExistence type="predicted"/>
<evidence type="ECO:0000313" key="1">
    <source>
        <dbReference type="EMBL" id="KAG0413354.1"/>
    </source>
</evidence>
<dbReference type="EMBL" id="JABSTQ010011270">
    <property type="protein sequence ID" value="KAG0413354.1"/>
    <property type="molecule type" value="Genomic_DNA"/>
</dbReference>
<accession>A0AC60P2A9</accession>
<comment type="caution">
    <text evidence="1">The sequence shown here is derived from an EMBL/GenBank/DDBJ whole genome shotgun (WGS) entry which is preliminary data.</text>
</comment>
<gene>
    <name evidence="1" type="ORF">HPB47_009495</name>
</gene>
<organism evidence="1 2">
    <name type="scientific">Ixodes persulcatus</name>
    <name type="common">Taiga tick</name>
    <dbReference type="NCBI Taxonomy" id="34615"/>
    <lineage>
        <taxon>Eukaryota</taxon>
        <taxon>Metazoa</taxon>
        <taxon>Ecdysozoa</taxon>
        <taxon>Arthropoda</taxon>
        <taxon>Chelicerata</taxon>
        <taxon>Arachnida</taxon>
        <taxon>Acari</taxon>
        <taxon>Parasitiformes</taxon>
        <taxon>Ixodida</taxon>
        <taxon>Ixodoidea</taxon>
        <taxon>Ixodidae</taxon>
        <taxon>Ixodinae</taxon>
        <taxon>Ixodes</taxon>
    </lineage>
</organism>